<feature type="transmembrane region" description="Helical" evidence="2">
    <location>
        <begin position="254"/>
        <end position="273"/>
    </location>
</feature>
<gene>
    <name evidence="3" type="ORF">SAMN02745121_00329</name>
</gene>
<sequence length="499" mass="51109">MDRRRRVAAEPRAAAGGRRSGHWTPGQGRAYNRRVLRCALIVALAAPPAAGPSAPGVPWGPLPGQPAPLSEGAKGQVPADMSPGTGALEQVRTDSPAAPASEAPAPRLEPMGPSGPAPVVAPPPEPGEATLELSGAGQGGQVIVTSPRGKLLGSYAVGPGQTILLRGAPGEYVVRSPGAPHGLVVPVLERTHVQVGPAGLAVVRDEGPSPGPVVRIGRTAAARDGNWRRPVAPILSALVPGLGQMVNREYARGAGFLLGAMSLGAGALGLALTRDPSDAATPGAHGRTFAADVVGAAGLGLLTGGLHLLYMAQVMDAYAGAIGKRTPKPHTRHKLSLELRRMATVGMRAGDPAAQLYADWNVGVLGQVAPRFSVGLTDLGLKFGPGRAALQGGPRLQYRVLERGRVWLSLAAGAIVQGAFASGAPPAVPEGEEPPRTAVVAAIPYGQLDLRLFILDRWSIDIVPRVSAPLGAARYYRGDGAIPKHAVTLELGTGLGVYF</sequence>
<dbReference type="Proteomes" id="UP000199400">
    <property type="component" value="Unassembled WGS sequence"/>
</dbReference>
<protein>
    <submittedName>
        <fullName evidence="3">Uncharacterized protein</fullName>
    </submittedName>
</protein>
<reference evidence="4" key="1">
    <citation type="submission" date="2016-10" db="EMBL/GenBank/DDBJ databases">
        <authorList>
            <person name="Varghese N."/>
            <person name="Submissions S."/>
        </authorList>
    </citation>
    <scope>NUCLEOTIDE SEQUENCE [LARGE SCALE GENOMIC DNA]</scope>
    <source>
        <strain evidence="4">ATCC 25963</strain>
    </source>
</reference>
<keyword evidence="2" id="KW-1133">Transmembrane helix</keyword>
<name>A0A1I1T152_9BACT</name>
<feature type="region of interest" description="Disordered" evidence="1">
    <location>
        <begin position="49"/>
        <end position="140"/>
    </location>
</feature>
<evidence type="ECO:0000256" key="2">
    <source>
        <dbReference type="SAM" id="Phobius"/>
    </source>
</evidence>
<feature type="compositionally biased region" description="Pro residues" evidence="1">
    <location>
        <begin position="113"/>
        <end position="126"/>
    </location>
</feature>
<feature type="region of interest" description="Disordered" evidence="1">
    <location>
        <begin position="1"/>
        <end position="29"/>
    </location>
</feature>
<keyword evidence="2" id="KW-0472">Membrane</keyword>
<dbReference type="AlphaFoldDB" id="A0A1I1T152"/>
<evidence type="ECO:0000256" key="1">
    <source>
        <dbReference type="SAM" id="MobiDB-lite"/>
    </source>
</evidence>
<keyword evidence="2" id="KW-0812">Transmembrane</keyword>
<dbReference type="EMBL" id="FOMX01000002">
    <property type="protein sequence ID" value="SFD50788.1"/>
    <property type="molecule type" value="Genomic_DNA"/>
</dbReference>
<feature type="compositionally biased region" description="Low complexity" evidence="1">
    <location>
        <begin position="95"/>
        <end position="112"/>
    </location>
</feature>
<proteinExistence type="predicted"/>
<keyword evidence="4" id="KW-1185">Reference proteome</keyword>
<organism evidence="3 4">
    <name type="scientific">Nannocystis exedens</name>
    <dbReference type="NCBI Taxonomy" id="54"/>
    <lineage>
        <taxon>Bacteria</taxon>
        <taxon>Pseudomonadati</taxon>
        <taxon>Myxococcota</taxon>
        <taxon>Polyangia</taxon>
        <taxon>Nannocystales</taxon>
        <taxon>Nannocystaceae</taxon>
        <taxon>Nannocystis</taxon>
    </lineage>
</organism>
<feature type="transmembrane region" description="Helical" evidence="2">
    <location>
        <begin position="293"/>
        <end position="312"/>
    </location>
</feature>
<evidence type="ECO:0000313" key="3">
    <source>
        <dbReference type="EMBL" id="SFD50788.1"/>
    </source>
</evidence>
<evidence type="ECO:0000313" key="4">
    <source>
        <dbReference type="Proteomes" id="UP000199400"/>
    </source>
</evidence>
<accession>A0A1I1T152</accession>